<feature type="domain" description="Bacterial transcriptional activator" evidence="1">
    <location>
        <begin position="102"/>
        <end position="237"/>
    </location>
</feature>
<dbReference type="PANTHER" id="PTHR35807">
    <property type="entry name" value="TRANSCRIPTIONAL REGULATOR REDD-RELATED"/>
    <property type="match status" value="1"/>
</dbReference>
<protein>
    <submittedName>
        <fullName evidence="2">DNA-binding transcriptional activator of the SARP family protein</fullName>
    </submittedName>
</protein>
<accession>A0A0M7AVE2</accession>
<sequence length="662" mass="74687">MAVASCFACLGRPLLLSRNEDPVAVKTRKALAIMGYLSRVNSMSSPREMLSDLLWSKAERTKAMQSLRQALRQLKTAEDEAGFDVVRTSTGHVRLDPETFSSDLMTVLTLLERGRADDFREAEGLWRGDFLAGFEDIDPEFSDWLQVERERVRSDVVTAAFKHLDQISTVDGGLQVEAGGRFLLKIDPALESAHRVLIRLYMKLGQRERAEQQFKACEREMRLHLDAEPDEETHDILVDKETESAVFRRPAEIGPTVVSLANSRNSIQLPEISILSSSVAKSGLNDAIYMREEIVSGLSSFRSYNLYQSEYFGEENAPMPTLIEGHELGSYLLRFRHDERSGKVVVQFEDRENGQIIFNEIVDISMWDGIVPAAGHIVNRIHTHSISKLQNPSNTATFARWCQAEALLWDFTPSSDDKAMQILNDLERTNSAFSMTYAGKASIAIKQELHFPLYDKKIASNVSTGPLALAERAIMLDPWQAFNLRAYGWATIISDMPDEARRAFRNASRLSSADPTNLMSVAEGLAYSGDVEEARLIADRAFSLCTFVPRAFYEYLANIYFAADDYENSIRQIERCSGVGISGLTTRVASLICINREEEALQILQRYSEHRAQLLKSSPVGTEDLTLWRKRINFFQDETTRRNFDRGAAFVQRFLYEGTGSV</sequence>
<reference evidence="3" key="1">
    <citation type="submission" date="2015-07" db="EMBL/GenBank/DDBJ databases">
        <authorList>
            <person name="Rodrigo-Torres Lidia"/>
            <person name="Arahal R.David."/>
        </authorList>
    </citation>
    <scope>NUCLEOTIDE SEQUENCE [LARGE SCALE GENOMIC DNA]</scope>
    <source>
        <strain evidence="3">CECT 5096</strain>
    </source>
</reference>
<dbReference type="STRING" id="311410.LA5095_05771"/>
<proteinExistence type="predicted"/>
<organism evidence="2 3">
    <name type="scientific">Roseibium album</name>
    <dbReference type="NCBI Taxonomy" id="311410"/>
    <lineage>
        <taxon>Bacteria</taxon>
        <taxon>Pseudomonadati</taxon>
        <taxon>Pseudomonadota</taxon>
        <taxon>Alphaproteobacteria</taxon>
        <taxon>Hyphomicrobiales</taxon>
        <taxon>Stappiaceae</taxon>
        <taxon>Roseibium</taxon>
    </lineage>
</organism>
<dbReference type="SUPFAM" id="SSF48452">
    <property type="entry name" value="TPR-like"/>
    <property type="match status" value="2"/>
</dbReference>
<gene>
    <name evidence="2" type="ORF">LA5096_06021</name>
</gene>
<dbReference type="InterPro" id="IPR011990">
    <property type="entry name" value="TPR-like_helical_dom_sf"/>
</dbReference>
<dbReference type="InterPro" id="IPR036388">
    <property type="entry name" value="WH-like_DNA-bd_sf"/>
</dbReference>
<evidence type="ECO:0000313" key="3">
    <source>
        <dbReference type="Proteomes" id="UP000049983"/>
    </source>
</evidence>
<dbReference type="Gene3D" id="1.25.40.10">
    <property type="entry name" value="Tetratricopeptide repeat domain"/>
    <property type="match status" value="2"/>
</dbReference>
<name>A0A0M7AVE2_9HYPH</name>
<evidence type="ECO:0000259" key="1">
    <source>
        <dbReference type="SMART" id="SM01043"/>
    </source>
</evidence>
<dbReference type="Gene3D" id="1.10.10.10">
    <property type="entry name" value="Winged helix-like DNA-binding domain superfamily/Winged helix DNA-binding domain"/>
    <property type="match status" value="1"/>
</dbReference>
<evidence type="ECO:0000313" key="2">
    <source>
        <dbReference type="EMBL" id="CTQ79115.1"/>
    </source>
</evidence>
<keyword evidence="2" id="KW-0238">DNA-binding</keyword>
<dbReference type="InterPro" id="IPR051677">
    <property type="entry name" value="AfsR-DnrI-RedD_regulator"/>
</dbReference>
<dbReference type="InterPro" id="IPR005158">
    <property type="entry name" value="BTAD"/>
</dbReference>
<dbReference type="SMART" id="SM01043">
    <property type="entry name" value="BTAD"/>
    <property type="match status" value="1"/>
</dbReference>
<dbReference type="AlphaFoldDB" id="A0A0M7AVE2"/>
<keyword evidence="3" id="KW-1185">Reference proteome</keyword>
<dbReference type="GO" id="GO:0003677">
    <property type="term" value="F:DNA binding"/>
    <property type="evidence" value="ECO:0007669"/>
    <property type="project" value="UniProtKB-KW"/>
</dbReference>
<dbReference type="EMBL" id="CXWC01000017">
    <property type="protein sequence ID" value="CTQ79115.1"/>
    <property type="molecule type" value="Genomic_DNA"/>
</dbReference>
<dbReference type="Proteomes" id="UP000049983">
    <property type="component" value="Unassembled WGS sequence"/>
</dbReference>
<dbReference type="Pfam" id="PF03704">
    <property type="entry name" value="BTAD"/>
    <property type="match status" value="1"/>
</dbReference>
<dbReference type="PANTHER" id="PTHR35807:SF3">
    <property type="entry name" value="BLL5740 PROTEIN"/>
    <property type="match status" value="1"/>
</dbReference>